<dbReference type="Pfam" id="PF03982">
    <property type="entry name" value="DAGAT"/>
    <property type="match status" value="1"/>
</dbReference>
<keyword evidence="11 15" id="KW-1133">Transmembrane helix</keyword>
<evidence type="ECO:0000313" key="16">
    <source>
        <dbReference type="EMBL" id="CAE8654197.1"/>
    </source>
</evidence>
<comment type="subcellular location">
    <subcellularLocation>
        <location evidence="1">Endoplasmic reticulum membrane</location>
        <topology evidence="1">Multi-pass membrane protein</topology>
    </subcellularLocation>
</comment>
<dbReference type="CDD" id="cd07987">
    <property type="entry name" value="LPLAT_MGAT-like"/>
    <property type="match status" value="1"/>
</dbReference>
<dbReference type="GO" id="GO:0006071">
    <property type="term" value="P:glycerol metabolic process"/>
    <property type="evidence" value="ECO:0007669"/>
    <property type="project" value="UniProtKB-KW"/>
</dbReference>
<dbReference type="AlphaFoldDB" id="A0A813IQX3"/>
<keyword evidence="10" id="KW-0256">Endoplasmic reticulum</keyword>
<dbReference type="PANTHER" id="PTHR12317">
    <property type="entry name" value="DIACYLGLYCEROL O-ACYLTRANSFERASE"/>
    <property type="match status" value="1"/>
</dbReference>
<sequence>VASLLSRWENAGGKLSRWVLNLGAGDGRCEGGDEYDPANCLILQQGWRGVLVEGDASLAAAAGAHAAGSAGARSLAAVVSPSNVTAAVVAEVLALLNISKPEALLADAESVRRPDLLKLDLDHADCSVLGRLLEVFEPLLLHVEINPLFPPPFVYREKWRGRPAQQRNGVFMSVIGSTSAKLKVARTCKSIGDATCNSAPDAVASPWFKMSPAETLGDQQREMAVQTPGKPETVQTPDKPETWKAFFVVGVLSLHIILGLLSIPVAAYYLAIGSSKAWVLALLYFPFYLWPAQSQYPGWEIFGKSLWRLMDYETSCASYFGQWAVHGTERIDAGTQYFVACHPHGTLIFQRMFWHSPKLEKCFTRPWRMLAASVVFRIPLMRELSLLFGAVDASRATCERLLRDGVNVVVWPGGLDEASSADAPDEVRLRTRTGFIRLAVQHGTPVLPMFVFGELDAVRTVSPLPSALARFCQKKLRISTAFAVGRFLVMPFRVPFNLCVGKPVPVKQCSEPAAVDLEVARVHAEYKAELQALFESNKKQFGYADRKLVFVCEQAGTGERTKKAK</sequence>
<keyword evidence="8 15" id="KW-0812">Transmembrane</keyword>
<comment type="pathway">
    <text evidence="2">Glycerolipid metabolism; triacylglycerol biosynthesis.</text>
</comment>
<evidence type="ECO:0000256" key="12">
    <source>
        <dbReference type="ARBA" id="ARBA00023098"/>
    </source>
</evidence>
<evidence type="ECO:0000256" key="3">
    <source>
        <dbReference type="ARBA" id="ARBA00005189"/>
    </source>
</evidence>
<dbReference type="Proteomes" id="UP000626109">
    <property type="component" value="Unassembled WGS sequence"/>
</dbReference>
<comment type="similarity">
    <text evidence="4">Belongs to the diacylglycerol acyltransferase family.</text>
</comment>
<feature type="non-terminal residue" evidence="16">
    <location>
        <position position="1"/>
    </location>
</feature>
<feature type="non-terminal residue" evidence="16">
    <location>
        <position position="565"/>
    </location>
</feature>
<organism evidence="16 17">
    <name type="scientific">Polarella glacialis</name>
    <name type="common">Dinoflagellate</name>
    <dbReference type="NCBI Taxonomy" id="89957"/>
    <lineage>
        <taxon>Eukaryota</taxon>
        <taxon>Sar</taxon>
        <taxon>Alveolata</taxon>
        <taxon>Dinophyceae</taxon>
        <taxon>Suessiales</taxon>
        <taxon>Suessiaceae</taxon>
        <taxon>Polarella</taxon>
    </lineage>
</organism>
<dbReference type="GO" id="GO:0004144">
    <property type="term" value="F:diacylglycerol O-acyltransferase activity"/>
    <property type="evidence" value="ECO:0007669"/>
    <property type="project" value="UniProtKB-EC"/>
</dbReference>
<comment type="pathway">
    <text evidence="3">Lipid metabolism.</text>
</comment>
<evidence type="ECO:0000256" key="10">
    <source>
        <dbReference type="ARBA" id="ARBA00022824"/>
    </source>
</evidence>
<evidence type="ECO:0000256" key="13">
    <source>
        <dbReference type="ARBA" id="ARBA00023136"/>
    </source>
</evidence>
<keyword evidence="12" id="KW-0443">Lipid metabolism</keyword>
<proteinExistence type="inferred from homology"/>
<dbReference type="InterPro" id="IPR007130">
    <property type="entry name" value="DAGAT"/>
</dbReference>
<dbReference type="GO" id="GO:0005789">
    <property type="term" value="C:endoplasmic reticulum membrane"/>
    <property type="evidence" value="ECO:0007669"/>
    <property type="project" value="UniProtKB-SubCell"/>
</dbReference>
<evidence type="ECO:0000256" key="6">
    <source>
        <dbReference type="ARBA" id="ARBA00022516"/>
    </source>
</evidence>
<keyword evidence="14" id="KW-0012">Acyltransferase</keyword>
<dbReference type="EC" id="2.3.1.20" evidence="5"/>
<keyword evidence="7" id="KW-0808">Transferase</keyword>
<evidence type="ECO:0000256" key="4">
    <source>
        <dbReference type="ARBA" id="ARBA00005420"/>
    </source>
</evidence>
<evidence type="ECO:0000256" key="1">
    <source>
        <dbReference type="ARBA" id="ARBA00004477"/>
    </source>
</evidence>
<evidence type="ECO:0000256" key="8">
    <source>
        <dbReference type="ARBA" id="ARBA00022692"/>
    </source>
</evidence>
<dbReference type="EMBL" id="CAJNNW010012358">
    <property type="protein sequence ID" value="CAE8654197.1"/>
    <property type="molecule type" value="Genomic_DNA"/>
</dbReference>
<evidence type="ECO:0000256" key="15">
    <source>
        <dbReference type="SAM" id="Phobius"/>
    </source>
</evidence>
<reference evidence="16" key="1">
    <citation type="submission" date="2021-02" db="EMBL/GenBank/DDBJ databases">
        <authorList>
            <person name="Dougan E. K."/>
            <person name="Rhodes N."/>
            <person name="Thang M."/>
            <person name="Chan C."/>
        </authorList>
    </citation>
    <scope>NUCLEOTIDE SEQUENCE</scope>
</reference>
<evidence type="ECO:0000256" key="5">
    <source>
        <dbReference type="ARBA" id="ARBA00013244"/>
    </source>
</evidence>
<name>A0A813IQX3_POLGL</name>
<feature type="transmembrane region" description="Helical" evidence="15">
    <location>
        <begin position="243"/>
        <end position="261"/>
    </location>
</feature>
<evidence type="ECO:0000256" key="7">
    <source>
        <dbReference type="ARBA" id="ARBA00022679"/>
    </source>
</evidence>
<keyword evidence="9" id="KW-0319">Glycerol metabolism</keyword>
<keyword evidence="6" id="KW-0444">Lipid biosynthesis</keyword>
<keyword evidence="13 15" id="KW-0472">Membrane</keyword>
<accession>A0A813IQX3</accession>
<protein>
    <recommendedName>
        <fullName evidence="5">diacylglycerol O-acyltransferase</fullName>
        <ecNumber evidence="5">2.3.1.20</ecNumber>
    </recommendedName>
</protein>
<evidence type="ECO:0000313" key="17">
    <source>
        <dbReference type="Proteomes" id="UP000626109"/>
    </source>
</evidence>
<dbReference type="PANTHER" id="PTHR12317:SF0">
    <property type="entry name" value="ACYLTRANSFERASE"/>
    <property type="match status" value="1"/>
</dbReference>
<comment type="caution">
    <text evidence="16">The sequence shown here is derived from an EMBL/GenBank/DDBJ whole genome shotgun (WGS) entry which is preliminary data.</text>
</comment>
<gene>
    <name evidence="16" type="ORF">PGLA2088_LOCUS10877</name>
</gene>
<evidence type="ECO:0000256" key="11">
    <source>
        <dbReference type="ARBA" id="ARBA00022989"/>
    </source>
</evidence>
<feature type="transmembrane region" description="Helical" evidence="15">
    <location>
        <begin position="268"/>
        <end position="290"/>
    </location>
</feature>
<evidence type="ECO:0000256" key="9">
    <source>
        <dbReference type="ARBA" id="ARBA00022798"/>
    </source>
</evidence>
<evidence type="ECO:0000256" key="2">
    <source>
        <dbReference type="ARBA" id="ARBA00004771"/>
    </source>
</evidence>
<dbReference type="GO" id="GO:0019432">
    <property type="term" value="P:triglyceride biosynthetic process"/>
    <property type="evidence" value="ECO:0007669"/>
    <property type="project" value="TreeGrafter"/>
</dbReference>
<evidence type="ECO:0000256" key="14">
    <source>
        <dbReference type="ARBA" id="ARBA00023315"/>
    </source>
</evidence>
<dbReference type="SUPFAM" id="SSF69593">
    <property type="entry name" value="Glycerol-3-phosphate (1)-acyltransferase"/>
    <property type="match status" value="1"/>
</dbReference>